<dbReference type="EMBL" id="AWEY01000023">
    <property type="protein sequence ID" value="ERK39363.1"/>
    <property type="molecule type" value="Genomic_DNA"/>
</dbReference>
<dbReference type="AlphaFoldDB" id="U2QDF9"/>
<evidence type="ECO:0000313" key="5">
    <source>
        <dbReference type="EMBL" id="ERK39363.1"/>
    </source>
</evidence>
<dbReference type="InterPro" id="IPR050500">
    <property type="entry name" value="Phos_Acetyltrans/Butyryltrans"/>
</dbReference>
<dbReference type="SUPFAM" id="SSF53659">
    <property type="entry name" value="Isocitrate/Isopropylmalate dehydrogenase-like"/>
    <property type="match status" value="1"/>
</dbReference>
<dbReference type="PIRSF" id="PIRSF000428">
    <property type="entry name" value="P_Ac_trans"/>
    <property type="match status" value="1"/>
</dbReference>
<dbReference type="Proteomes" id="UP000016648">
    <property type="component" value="Unassembled WGS sequence"/>
</dbReference>
<gene>
    <name evidence="5" type="ORF">HMPREF9135_1712</name>
</gene>
<keyword evidence="2 5" id="KW-0808">Transferase</keyword>
<comment type="caution">
    <text evidence="5">The sequence shown here is derived from an EMBL/GenBank/DDBJ whole genome shotgun (WGS) entry which is preliminary data.</text>
</comment>
<dbReference type="PANTHER" id="PTHR43356:SF2">
    <property type="entry name" value="PHOSPHATE ACETYLTRANSFERASE"/>
    <property type="match status" value="1"/>
</dbReference>
<dbReference type="PANTHER" id="PTHR43356">
    <property type="entry name" value="PHOSPHATE ACETYLTRANSFERASE"/>
    <property type="match status" value="1"/>
</dbReference>
<dbReference type="InterPro" id="IPR012147">
    <property type="entry name" value="P_Ac_Bu_trans"/>
</dbReference>
<dbReference type="Gene3D" id="3.40.718.10">
    <property type="entry name" value="Isopropylmalate Dehydrogenase"/>
    <property type="match status" value="1"/>
</dbReference>
<evidence type="ECO:0000313" key="6">
    <source>
        <dbReference type="Proteomes" id="UP000016648"/>
    </source>
</evidence>
<evidence type="ECO:0000259" key="4">
    <source>
        <dbReference type="Pfam" id="PF01515"/>
    </source>
</evidence>
<keyword evidence="3" id="KW-0012">Acyltransferase</keyword>
<organism evidence="5 6">
    <name type="scientific">Segatella baroniae F0067</name>
    <dbReference type="NCBI Taxonomy" id="1115809"/>
    <lineage>
        <taxon>Bacteria</taxon>
        <taxon>Pseudomonadati</taxon>
        <taxon>Bacteroidota</taxon>
        <taxon>Bacteroidia</taxon>
        <taxon>Bacteroidales</taxon>
        <taxon>Prevotellaceae</taxon>
        <taxon>Segatella</taxon>
    </lineage>
</organism>
<name>U2QDF9_9BACT</name>
<evidence type="ECO:0000256" key="3">
    <source>
        <dbReference type="ARBA" id="ARBA00023315"/>
    </source>
</evidence>
<dbReference type="PATRIC" id="fig|1115809.3.peg.1270"/>
<proteinExistence type="inferred from homology"/>
<accession>U2QDF9</accession>
<protein>
    <submittedName>
        <fullName evidence="5">Putative phosphate butyryltransferase</fullName>
    </submittedName>
</protein>
<sequence>MKPIRNFDDMTADLLGCGVRKRVAVVCATDEHTRWAVERAREMGFAEPIYIDNVDKSAAAQEAVRLVKEGEADLLMKGLINSDTLLRAVLDRERGLLPKGNVLTHIGVAEMRAYHKLIAYSDPAVIPYPTQEQRVAQVRYMVDLCHGLGIVEPKISLIHCSEQPNEKHFPFTMGYRDIIRMGHEGAFGSCVIDGPLDLKTSCDKESMDIKGIASPIAGDADGLIFPDIEAGNVFHKAVTLFCGARVACMLQGTTAPIVMTSRGDSRESKLMSLALGVERVKSKRGKG</sequence>
<comment type="similarity">
    <text evidence="1">Belongs to the phosphate acetyltransferase and butyryltransferase family.</text>
</comment>
<evidence type="ECO:0000256" key="2">
    <source>
        <dbReference type="ARBA" id="ARBA00022679"/>
    </source>
</evidence>
<feature type="domain" description="Phosphate acetyl/butaryl transferase" evidence="4">
    <location>
        <begin position="59"/>
        <end position="275"/>
    </location>
</feature>
<dbReference type="GO" id="GO:0016746">
    <property type="term" value="F:acyltransferase activity"/>
    <property type="evidence" value="ECO:0007669"/>
    <property type="project" value="UniProtKB-KW"/>
</dbReference>
<dbReference type="RefSeq" id="WP_021589676.1">
    <property type="nucleotide sequence ID" value="NZ_AWEY01000023.1"/>
</dbReference>
<dbReference type="Pfam" id="PF01515">
    <property type="entry name" value="PTA_PTB"/>
    <property type="match status" value="1"/>
</dbReference>
<dbReference type="InterPro" id="IPR002505">
    <property type="entry name" value="PTA_PTB"/>
</dbReference>
<reference evidence="5 6" key="1">
    <citation type="submission" date="2013-08" db="EMBL/GenBank/DDBJ databases">
        <authorList>
            <person name="Durkin A.S."/>
            <person name="Haft D.R."/>
            <person name="McCorrison J."/>
            <person name="Torralba M."/>
            <person name="Gillis M."/>
            <person name="Haft D.H."/>
            <person name="Methe B."/>
            <person name="Sutton G."/>
            <person name="Nelson K.E."/>
        </authorList>
    </citation>
    <scope>NUCLEOTIDE SEQUENCE [LARGE SCALE GENOMIC DNA]</scope>
    <source>
        <strain evidence="5 6">F0067</strain>
    </source>
</reference>
<keyword evidence="6" id="KW-1185">Reference proteome</keyword>
<evidence type="ECO:0000256" key="1">
    <source>
        <dbReference type="ARBA" id="ARBA00005656"/>
    </source>
</evidence>